<dbReference type="GO" id="GO:0005452">
    <property type="term" value="F:solute:inorganic anion antiporter activity"/>
    <property type="evidence" value="ECO:0007669"/>
    <property type="project" value="InterPro"/>
</dbReference>
<proteinExistence type="predicted"/>
<evidence type="ECO:0000256" key="1">
    <source>
        <dbReference type="SAM" id="MobiDB-lite"/>
    </source>
</evidence>
<keyword evidence="4" id="KW-1185">Reference proteome</keyword>
<accession>A0AAV6RQU6</accession>
<feature type="region of interest" description="Disordered" evidence="1">
    <location>
        <begin position="368"/>
        <end position="414"/>
    </location>
</feature>
<dbReference type="Proteomes" id="UP000693946">
    <property type="component" value="Linkage Group LG18"/>
</dbReference>
<dbReference type="GO" id="GO:0016323">
    <property type="term" value="C:basolateral plasma membrane"/>
    <property type="evidence" value="ECO:0007669"/>
    <property type="project" value="TreeGrafter"/>
</dbReference>
<dbReference type="GO" id="GO:0015106">
    <property type="term" value="F:bicarbonate transmembrane transporter activity"/>
    <property type="evidence" value="ECO:0007669"/>
    <property type="project" value="TreeGrafter"/>
</dbReference>
<gene>
    <name evidence="3" type="ORF">JOB18_013191</name>
</gene>
<dbReference type="FunFam" id="3.40.930.10:FF:000020">
    <property type="entry name" value="Anion exchange protein"/>
    <property type="match status" value="1"/>
</dbReference>
<dbReference type="InterPro" id="IPR003020">
    <property type="entry name" value="HCO3_transpt_euk"/>
</dbReference>
<organism evidence="3 4">
    <name type="scientific">Solea senegalensis</name>
    <name type="common">Senegalese sole</name>
    <dbReference type="NCBI Taxonomy" id="28829"/>
    <lineage>
        <taxon>Eukaryota</taxon>
        <taxon>Metazoa</taxon>
        <taxon>Chordata</taxon>
        <taxon>Craniata</taxon>
        <taxon>Vertebrata</taxon>
        <taxon>Euteleostomi</taxon>
        <taxon>Actinopterygii</taxon>
        <taxon>Neopterygii</taxon>
        <taxon>Teleostei</taxon>
        <taxon>Neoteleostei</taxon>
        <taxon>Acanthomorphata</taxon>
        <taxon>Carangaria</taxon>
        <taxon>Pleuronectiformes</taxon>
        <taxon>Pleuronectoidei</taxon>
        <taxon>Soleidae</taxon>
        <taxon>Solea</taxon>
    </lineage>
</organism>
<dbReference type="GO" id="GO:0051453">
    <property type="term" value="P:regulation of intracellular pH"/>
    <property type="evidence" value="ECO:0007669"/>
    <property type="project" value="TreeGrafter"/>
</dbReference>
<comment type="caution">
    <text evidence="3">The sequence shown here is derived from an EMBL/GenBank/DDBJ whole genome shotgun (WGS) entry which is preliminary data.</text>
</comment>
<sequence>MNHNQAAIKATLDQQHHKLVMLTPPEWDKLQRLETLLEPCRYVTELRGGEAYVSCSVVLPALCHLCHVMEVSDEDLVYVMAHALRTSTDDTDMHKAVYKESLVKTVSLYQQKRHVKLRQQMKDQKQETGRWGGYEESFEPQAGTWVSPHISYLTFKSLIQLRRSMNTGVMIFDCEEQTLVAISEKMVSEMVNKKEIRPGDQDGVLKALLPNASQSGDPESQPLTAAVNLQRFSVKEKKDESDHHEVSLVLVGALDFLERPTLVFVRLKEAVVLDSGLESPAPVRFIFVLVGPNKTDLDYHETGRAMAALLADKVFNQRALQARNTRDLTDTMADFMDCSVVIPPNEIQNEAMLSSIISFQKKLLQGRIQSAGPTPPQDSKPRRDADFIPMSRTPEPRRSTRATRGMPPQRYQDL</sequence>
<dbReference type="Pfam" id="PF07565">
    <property type="entry name" value="Band_3_cyto"/>
    <property type="match status" value="2"/>
</dbReference>
<evidence type="ECO:0000313" key="4">
    <source>
        <dbReference type="Proteomes" id="UP000693946"/>
    </source>
</evidence>
<feature type="domain" description="Band 3 cytoplasmic" evidence="2">
    <location>
        <begin position="242"/>
        <end position="348"/>
    </location>
</feature>
<feature type="domain" description="Band 3 cytoplasmic" evidence="2">
    <location>
        <begin position="115"/>
        <end position="221"/>
    </location>
</feature>
<dbReference type="PANTHER" id="PTHR11453:SF12">
    <property type="entry name" value="BAND 3 ANION TRANSPORT PROTEIN"/>
    <property type="match status" value="1"/>
</dbReference>
<dbReference type="PANTHER" id="PTHR11453">
    <property type="entry name" value="ANION EXCHANGE PROTEIN"/>
    <property type="match status" value="1"/>
</dbReference>
<reference evidence="3 4" key="1">
    <citation type="journal article" date="2021" name="Sci. Rep.">
        <title>Chromosome anchoring in Senegalese sole (Solea senegalensis) reveals sex-associated markers and genome rearrangements in flatfish.</title>
        <authorList>
            <person name="Guerrero-Cozar I."/>
            <person name="Gomez-Garrido J."/>
            <person name="Berbel C."/>
            <person name="Martinez-Blanch J.F."/>
            <person name="Alioto T."/>
            <person name="Claros M.G."/>
            <person name="Gagnaire P.A."/>
            <person name="Manchado M."/>
        </authorList>
    </citation>
    <scope>NUCLEOTIDE SEQUENCE [LARGE SCALE GENOMIC DNA]</scope>
    <source>
        <strain evidence="3">Sse05_10M</strain>
    </source>
</reference>
<dbReference type="AlphaFoldDB" id="A0AAV6RQU6"/>
<protein>
    <submittedName>
        <fullName evidence="3">Band 3 anion exchange protein-like</fullName>
    </submittedName>
</protein>
<evidence type="ECO:0000259" key="2">
    <source>
        <dbReference type="Pfam" id="PF07565"/>
    </source>
</evidence>
<dbReference type="GO" id="GO:0008509">
    <property type="term" value="F:monoatomic anion transmembrane transporter activity"/>
    <property type="evidence" value="ECO:0007669"/>
    <property type="project" value="InterPro"/>
</dbReference>
<evidence type="ECO:0000313" key="3">
    <source>
        <dbReference type="EMBL" id="KAG7506697.1"/>
    </source>
</evidence>
<dbReference type="EMBL" id="JAGKHQ010000010">
    <property type="protein sequence ID" value="KAG7506697.1"/>
    <property type="molecule type" value="Genomic_DNA"/>
</dbReference>
<name>A0AAV6RQU6_SOLSE</name>
<dbReference type="InterPro" id="IPR013769">
    <property type="entry name" value="Band3_cytoplasmic_dom"/>
</dbReference>